<accession>A0A7X6R059</accession>
<dbReference type="Proteomes" id="UP000581206">
    <property type="component" value="Unassembled WGS sequence"/>
</dbReference>
<organism evidence="3 4">
    <name type="scientific">Cellulomonas denverensis</name>
    <dbReference type="NCBI Taxonomy" id="264297"/>
    <lineage>
        <taxon>Bacteria</taxon>
        <taxon>Bacillati</taxon>
        <taxon>Actinomycetota</taxon>
        <taxon>Actinomycetes</taxon>
        <taxon>Micrococcales</taxon>
        <taxon>Cellulomonadaceae</taxon>
        <taxon>Cellulomonas</taxon>
    </lineage>
</organism>
<evidence type="ECO:0000259" key="1">
    <source>
        <dbReference type="Pfam" id="PF00266"/>
    </source>
</evidence>
<dbReference type="SUPFAM" id="SSF53383">
    <property type="entry name" value="PLP-dependent transferases"/>
    <property type="match status" value="1"/>
</dbReference>
<dbReference type="Pfam" id="PF00266">
    <property type="entry name" value="Aminotran_5"/>
    <property type="match status" value="1"/>
</dbReference>
<keyword evidence="3" id="KW-0032">Aminotransferase</keyword>
<dbReference type="InterPro" id="IPR015424">
    <property type="entry name" value="PyrdxlP-dep_Trfase"/>
</dbReference>
<dbReference type="InterPro" id="IPR000192">
    <property type="entry name" value="Aminotrans_V_dom"/>
</dbReference>
<evidence type="ECO:0000313" key="3">
    <source>
        <dbReference type="EMBL" id="NKY23964.1"/>
    </source>
</evidence>
<evidence type="ECO:0000259" key="2">
    <source>
        <dbReference type="Pfam" id="PF22475"/>
    </source>
</evidence>
<feature type="domain" description="Aminotransferase class V" evidence="1">
    <location>
        <begin position="147"/>
        <end position="233"/>
    </location>
</feature>
<dbReference type="GO" id="GO:0008483">
    <property type="term" value="F:transaminase activity"/>
    <property type="evidence" value="ECO:0007669"/>
    <property type="project" value="UniProtKB-KW"/>
</dbReference>
<dbReference type="InterPro" id="IPR015421">
    <property type="entry name" value="PyrdxlP-dep_Trfase_major"/>
</dbReference>
<evidence type="ECO:0000313" key="4">
    <source>
        <dbReference type="Proteomes" id="UP000581206"/>
    </source>
</evidence>
<reference evidence="3 4" key="1">
    <citation type="submission" date="2020-04" db="EMBL/GenBank/DDBJ databases">
        <title>MicrobeNet Type strains.</title>
        <authorList>
            <person name="Nicholson A.C."/>
        </authorList>
    </citation>
    <scope>NUCLEOTIDE SEQUENCE [LARGE SCALE GENOMIC DNA]</scope>
    <source>
        <strain evidence="3 4">ATCC BAA-788</strain>
    </source>
</reference>
<protein>
    <submittedName>
        <fullName evidence="3">Aminotransferase class V-fold PLP-dependent enzyme</fullName>
    </submittedName>
</protein>
<comment type="caution">
    <text evidence="3">The sequence shown here is derived from an EMBL/GenBank/DDBJ whole genome shotgun (WGS) entry which is preliminary data.</text>
</comment>
<dbReference type="InterPro" id="IPR054718">
    <property type="entry name" value="YhfS-like_C"/>
</dbReference>
<keyword evidence="4" id="KW-1185">Reference proteome</keyword>
<gene>
    <name evidence="3" type="ORF">HGA03_14935</name>
</gene>
<dbReference type="EMBL" id="JAAXOX010000010">
    <property type="protein sequence ID" value="NKY23964.1"/>
    <property type="molecule type" value="Genomic_DNA"/>
</dbReference>
<keyword evidence="3" id="KW-0808">Transferase</keyword>
<dbReference type="RefSeq" id="WP_168631090.1">
    <property type="nucleotide sequence ID" value="NZ_BONL01000005.1"/>
</dbReference>
<name>A0A7X6R059_9CELL</name>
<dbReference type="Gene3D" id="3.90.1150.130">
    <property type="match status" value="1"/>
</dbReference>
<proteinExistence type="predicted"/>
<dbReference type="Gene3D" id="3.40.640.10">
    <property type="entry name" value="Type I PLP-dependent aspartate aminotransferase-like (Major domain)"/>
    <property type="match status" value="1"/>
</dbReference>
<sequence length="373" mass="39395">MADRPTLPTTTPLPAATVEESMALQQRLVAGLARHFPDGGLFRSDLGVVPGLGRPDATARAERALADAFEAPAAALVQGAGTGAIRVALAAGPWSEGDRRLLVHQAPDYPTTARTFADAGVTLVRADANDRDAWRAAVGAPDAPAWVYLQHSRQQLTDSYDLGEVIAVARQAGRRVIVDDNYSAVRTPRIGTQLGAAASAFSLFKLHGPEGVAVVLGDQDLIDRVHEATYSGGGQVQGHQALDALRALVMVPLNWAAQSVATAEVCERLVAGEVPGIVDATMANAQDRCVIALLDQPVARQVPALAARYGSAPYPVGSNSRYEITPLIYRLSGSSLHARPDLADWAIRINPMRAGADLTLDMLARTLRSARTG</sequence>
<dbReference type="Pfam" id="PF22475">
    <property type="entry name" value="YhfS-like_C"/>
    <property type="match status" value="1"/>
</dbReference>
<feature type="domain" description="YhfS-like C-terminal" evidence="2">
    <location>
        <begin position="264"/>
        <end position="363"/>
    </location>
</feature>
<dbReference type="AlphaFoldDB" id="A0A7X6R059"/>